<dbReference type="AlphaFoldDB" id="A0A2G8T8P1"/>
<dbReference type="InterPro" id="IPR029058">
    <property type="entry name" value="AB_hydrolase_fold"/>
</dbReference>
<evidence type="ECO:0000313" key="2">
    <source>
        <dbReference type="Proteomes" id="UP000230390"/>
    </source>
</evidence>
<evidence type="ECO:0008006" key="3">
    <source>
        <dbReference type="Google" id="ProtNLM"/>
    </source>
</evidence>
<name>A0A2G8T8P1_9BURK</name>
<proteinExistence type="predicted"/>
<comment type="caution">
    <text evidence="1">The sequence shown here is derived from an EMBL/GenBank/DDBJ whole genome shotgun (WGS) entry which is preliminary data.</text>
</comment>
<gene>
    <name evidence="1" type="ORF">CR105_24285</name>
</gene>
<dbReference type="SUPFAM" id="SSF53474">
    <property type="entry name" value="alpha/beta-Hydrolases"/>
    <property type="match status" value="1"/>
</dbReference>
<dbReference type="OrthoDB" id="8447815at2"/>
<dbReference type="EMBL" id="PDOC01000027">
    <property type="protein sequence ID" value="PIL42411.1"/>
    <property type="molecule type" value="Genomic_DNA"/>
</dbReference>
<organism evidence="1 2">
    <name type="scientific">Massilia eurypsychrophila</name>
    <dbReference type="NCBI Taxonomy" id="1485217"/>
    <lineage>
        <taxon>Bacteria</taxon>
        <taxon>Pseudomonadati</taxon>
        <taxon>Pseudomonadota</taxon>
        <taxon>Betaproteobacteria</taxon>
        <taxon>Burkholderiales</taxon>
        <taxon>Oxalobacteraceae</taxon>
        <taxon>Telluria group</taxon>
        <taxon>Massilia</taxon>
    </lineage>
</organism>
<dbReference type="Gene3D" id="3.40.50.1820">
    <property type="entry name" value="alpha/beta hydrolase"/>
    <property type="match status" value="1"/>
</dbReference>
<protein>
    <recommendedName>
        <fullName evidence="3">Alpha/beta hydrolase</fullName>
    </recommendedName>
</protein>
<dbReference type="RefSeq" id="WP_099793069.1">
    <property type="nucleotide sequence ID" value="NZ_JBHLYV010000094.1"/>
</dbReference>
<evidence type="ECO:0000313" key="1">
    <source>
        <dbReference type="EMBL" id="PIL42411.1"/>
    </source>
</evidence>
<dbReference type="Proteomes" id="UP000230390">
    <property type="component" value="Unassembled WGS sequence"/>
</dbReference>
<accession>A0A2G8T8P1</accession>
<reference evidence="1 2" key="1">
    <citation type="submission" date="2017-10" db="EMBL/GenBank/DDBJ databases">
        <title>Massilia psychrophilum sp. nov., a novel purple-pigmented bacterium isolated from Tianshan glacier, Xinjiang Municipality, China.</title>
        <authorList>
            <person name="Wang H."/>
        </authorList>
    </citation>
    <scope>NUCLEOTIDE SEQUENCE [LARGE SCALE GENOMIC DNA]</scope>
    <source>
        <strain evidence="1 2">JCM 30074</strain>
    </source>
</reference>
<keyword evidence="2" id="KW-1185">Reference proteome</keyword>
<sequence length="335" mass="37363">MIFIIDGTGPDDFSDYHADMSRGFCWSLWTQNKLAASYLRGPNELGLETWEIADLMYADVQAQLKAAPNTEIVLAGHSRGGSAVIHLARKLQRDKIEVRAMVLFDAVRRALQKSVTDYARQISESFTPAHLAYNAVSAVIEIGHDFFQIGSQEVDIIPGNVKRALHVVRDEQFSNYFLQTDEYRGLQEGARSSTARADDNMAQLVRMRQMHRRLRDACRFDCIKLGVSTGFSFYNTGLKAEAGCKLTIERFPATHGAMGGAPLEVRRYIADPRYAADIESREITSMLAVQARVNAFLAEVNMAVRSGQEVRAAQLAYVPSSRSEHQSLTAIRPGR</sequence>